<evidence type="ECO:0000256" key="1">
    <source>
        <dbReference type="SAM" id="MobiDB-lite"/>
    </source>
</evidence>
<reference evidence="2 3" key="1">
    <citation type="submission" date="2014-09" db="EMBL/GenBank/DDBJ databases">
        <authorList>
            <person name="Magalhaes I.L.F."/>
            <person name="Oliveira U."/>
            <person name="Santos F.R."/>
            <person name="Vidigal T.H.D.A."/>
            <person name="Brescovit A.D."/>
            <person name="Santos A.J."/>
        </authorList>
    </citation>
    <scope>NUCLEOTIDE SEQUENCE [LARGE SCALE GENOMIC DNA]</scope>
</reference>
<sequence length="50" mass="5201">MTPQAKAGWVDNGTESAESMKQAASGSDLESYLASETRFSSWIGKSGMGG</sequence>
<keyword evidence="3" id="KW-1185">Reference proteome</keyword>
<dbReference type="EMBL" id="CCYA01000254">
    <property type="protein sequence ID" value="CEH17197.1"/>
    <property type="molecule type" value="Genomic_DNA"/>
</dbReference>
<protein>
    <submittedName>
        <fullName evidence="2">Uncharacterized protein</fullName>
    </submittedName>
</protein>
<evidence type="ECO:0000313" key="2">
    <source>
        <dbReference type="EMBL" id="CEH17197.1"/>
    </source>
</evidence>
<name>A0A0P1BN77_9BASI</name>
<feature type="compositionally biased region" description="Polar residues" evidence="1">
    <location>
        <begin position="13"/>
        <end position="25"/>
    </location>
</feature>
<dbReference type="Proteomes" id="UP000054845">
    <property type="component" value="Unassembled WGS sequence"/>
</dbReference>
<evidence type="ECO:0000313" key="3">
    <source>
        <dbReference type="Proteomes" id="UP000054845"/>
    </source>
</evidence>
<feature type="region of interest" description="Disordered" evidence="1">
    <location>
        <begin position="1"/>
        <end position="26"/>
    </location>
</feature>
<organism evidence="2 3">
    <name type="scientific">Ceraceosorus bombacis</name>
    <dbReference type="NCBI Taxonomy" id="401625"/>
    <lineage>
        <taxon>Eukaryota</taxon>
        <taxon>Fungi</taxon>
        <taxon>Dikarya</taxon>
        <taxon>Basidiomycota</taxon>
        <taxon>Ustilaginomycotina</taxon>
        <taxon>Exobasidiomycetes</taxon>
        <taxon>Ceraceosorales</taxon>
        <taxon>Ceraceosoraceae</taxon>
        <taxon>Ceraceosorus</taxon>
    </lineage>
</organism>
<accession>A0A0P1BN77</accession>
<dbReference type="AlphaFoldDB" id="A0A0P1BN77"/>
<proteinExistence type="predicted"/>